<feature type="compositionally biased region" description="Basic and acidic residues" evidence="1">
    <location>
        <begin position="293"/>
        <end position="308"/>
    </location>
</feature>
<feature type="compositionally biased region" description="Low complexity" evidence="1">
    <location>
        <begin position="51"/>
        <end position="78"/>
    </location>
</feature>
<evidence type="ECO:0000256" key="1">
    <source>
        <dbReference type="SAM" id="MobiDB-lite"/>
    </source>
</evidence>
<accession>A0ABP1N705</accession>
<dbReference type="Proteomes" id="UP001642520">
    <property type="component" value="Unassembled WGS sequence"/>
</dbReference>
<feature type="region of interest" description="Disordered" evidence="1">
    <location>
        <begin position="42"/>
        <end position="78"/>
    </location>
</feature>
<feature type="region of interest" description="Disordered" evidence="1">
    <location>
        <begin position="376"/>
        <end position="404"/>
    </location>
</feature>
<organism evidence="2 3">
    <name type="scientific">Xylocopa violacea</name>
    <name type="common">Violet carpenter bee</name>
    <name type="synonym">Apis violacea</name>
    <dbReference type="NCBI Taxonomy" id="135666"/>
    <lineage>
        <taxon>Eukaryota</taxon>
        <taxon>Metazoa</taxon>
        <taxon>Ecdysozoa</taxon>
        <taxon>Arthropoda</taxon>
        <taxon>Hexapoda</taxon>
        <taxon>Insecta</taxon>
        <taxon>Pterygota</taxon>
        <taxon>Neoptera</taxon>
        <taxon>Endopterygota</taxon>
        <taxon>Hymenoptera</taxon>
        <taxon>Apocrita</taxon>
        <taxon>Aculeata</taxon>
        <taxon>Apoidea</taxon>
        <taxon>Anthophila</taxon>
        <taxon>Apidae</taxon>
        <taxon>Xylocopa</taxon>
        <taxon>Xylocopa</taxon>
    </lineage>
</organism>
<evidence type="ECO:0000313" key="3">
    <source>
        <dbReference type="Proteomes" id="UP001642520"/>
    </source>
</evidence>
<keyword evidence="3" id="KW-1185">Reference proteome</keyword>
<name>A0ABP1N705_XYLVO</name>
<feature type="compositionally biased region" description="Basic and acidic residues" evidence="1">
    <location>
        <begin position="277"/>
        <end position="286"/>
    </location>
</feature>
<reference evidence="2 3" key="1">
    <citation type="submission" date="2024-08" db="EMBL/GenBank/DDBJ databases">
        <authorList>
            <person name="Will J Nash"/>
            <person name="Angela Man"/>
            <person name="Seanna McTaggart"/>
            <person name="Kendall Baker"/>
            <person name="Tom Barker"/>
            <person name="Leah Catchpole"/>
            <person name="Alex Durrant"/>
            <person name="Karim Gharbi"/>
            <person name="Naomi Irish"/>
            <person name="Gemy Kaithakottil"/>
            <person name="Debby Ku"/>
            <person name="Aaliyah Providence"/>
            <person name="Felix Shaw"/>
            <person name="David Swarbreck"/>
            <person name="Chris Watkins"/>
            <person name="Ann M. McCartney"/>
            <person name="Giulio Formenti"/>
            <person name="Alice Mouton"/>
            <person name="Noel Vella"/>
            <person name="Bjorn M von Reumont"/>
            <person name="Adriana Vella"/>
            <person name="Wilfried Haerty"/>
        </authorList>
    </citation>
    <scope>NUCLEOTIDE SEQUENCE [LARGE SCALE GENOMIC DNA]</scope>
</reference>
<comment type="caution">
    <text evidence="2">The sequence shown here is derived from an EMBL/GenBank/DDBJ whole genome shotgun (WGS) entry which is preliminary data.</text>
</comment>
<evidence type="ECO:0000313" key="2">
    <source>
        <dbReference type="EMBL" id="CAL7935355.1"/>
    </source>
</evidence>
<proteinExistence type="predicted"/>
<feature type="compositionally biased region" description="Low complexity" evidence="1">
    <location>
        <begin position="261"/>
        <end position="272"/>
    </location>
</feature>
<feature type="region of interest" description="Disordered" evidence="1">
    <location>
        <begin position="259"/>
        <end position="308"/>
    </location>
</feature>
<sequence>MSEAEDASGKGSNLTAVEAISARLAEVTRLAEKLDARLCEAGARTRPVPMSSSAMSSTSSLFSSSNAPSASQPSSSAASGSIAATASSVAITVPLISSSVSTVQLQPKCMSTILSSTTVASESSASSKEPTTSGLVAASDTIGVKAGSSVSGSTARSAKEEEIVEEEAREMEERKQDSGVAVGDGKLKEDVAEDIMEKSLDESLAEDSNIEGYVTATECSITPTVRSRSASFVASPEWEELAAPIAVTTTDTWCKEEEPKLTTTSATLSSSAIKQTETSKEPKMEEVASLDVPKPEVSETNGERQVEKVVSMEKRIEEKSGKIVKEVTETTTLRVSHDTRLGVASYKVISNTLQDHRENVDVTEIKDLERIVSPDVHEKTNGVRHEVDSGSKSESYSRRDELSTKTDDTERVIKFAKVCEINQETRAVPADASKDIALTLKEYTRHHEDSGIEMSPTKKEENLEGQDFLERARKRVTVTVSCARDVWNLLC</sequence>
<dbReference type="EMBL" id="CAXAJV020001283">
    <property type="protein sequence ID" value="CAL7935355.1"/>
    <property type="molecule type" value="Genomic_DNA"/>
</dbReference>
<gene>
    <name evidence="2" type="ORF">XYLVIOL_LOCUS1543</name>
</gene>
<protein>
    <submittedName>
        <fullName evidence="2">Uncharacterized protein</fullName>
    </submittedName>
</protein>
<feature type="region of interest" description="Disordered" evidence="1">
    <location>
        <begin position="169"/>
        <end position="188"/>
    </location>
</feature>